<evidence type="ECO:0000256" key="3">
    <source>
        <dbReference type="ARBA" id="ARBA00022502"/>
    </source>
</evidence>
<feature type="transmembrane region" description="Helical" evidence="10">
    <location>
        <begin position="302"/>
        <end position="322"/>
    </location>
</feature>
<sequence>MTRRRLVLAWLRAPVIVQVLLVYAAARVFSAVVIAEVARFQAESVWTSADPGYTGMLGIWDAVWYREIAEDGYPSSVPLGADGRPQQSALAFYPVFPLLARALSAVTGLDFAVSGSVVALVTGAGAAVLVHRVLHEAVLRAGGRPATARRAAWSAAVLFCVSPVSPVLQVAYTEGPAMLLLAGFLLLLLRRAYLPAAVLALVLGLTRPVALPLTAVVVVHLGLRALRAHRGGARRPPTGVAVRAAVLLAASGTAGLLWPGITWWLTGRRDAYTATMGAWRSSGEVVPFVPWVSVSQYLLGDLVGPVLLLLLLGLAAFFLLSARTAVLGLELRVWCLAYSGYLLAVLDPFTSLFRYLMLLFPLGGLVALHPRRRGALRATVVACLLLQIVWTAWLWRFSPPADWPP</sequence>
<dbReference type="EMBL" id="JBHMDM010000001">
    <property type="protein sequence ID" value="MFB9375566.1"/>
    <property type="molecule type" value="Genomic_DNA"/>
</dbReference>
<evidence type="ECO:0008006" key="13">
    <source>
        <dbReference type="Google" id="ProtNLM"/>
    </source>
</evidence>
<evidence type="ECO:0000256" key="6">
    <source>
        <dbReference type="ARBA" id="ARBA00022692"/>
    </source>
</evidence>
<evidence type="ECO:0000256" key="4">
    <source>
        <dbReference type="ARBA" id="ARBA00022676"/>
    </source>
</evidence>
<feature type="transmembrane region" description="Helical" evidence="10">
    <location>
        <begin position="240"/>
        <end position="261"/>
    </location>
</feature>
<comment type="pathway">
    <text evidence="2">Glycolipid biosynthesis; glycosylphosphatidylinositol-anchor biosynthesis.</text>
</comment>
<keyword evidence="6 10" id="KW-0812">Transmembrane</keyword>
<keyword evidence="7" id="KW-0256">Endoplasmic reticulum</keyword>
<evidence type="ECO:0000256" key="2">
    <source>
        <dbReference type="ARBA" id="ARBA00004687"/>
    </source>
</evidence>
<dbReference type="PANTHER" id="PTHR12468:SF2">
    <property type="entry name" value="GPI MANNOSYLTRANSFERASE 2"/>
    <property type="match status" value="1"/>
</dbReference>
<keyword evidence="5" id="KW-0808">Transferase</keyword>
<gene>
    <name evidence="11" type="ORF">ACFFVI_01160</name>
</gene>
<keyword evidence="3" id="KW-0337">GPI-anchor biosynthesis</keyword>
<evidence type="ECO:0000313" key="12">
    <source>
        <dbReference type="Proteomes" id="UP001589748"/>
    </source>
</evidence>
<keyword evidence="9 10" id="KW-0472">Membrane</keyword>
<accession>A0ABV5LNB0</accession>
<dbReference type="RefSeq" id="WP_380136137.1">
    <property type="nucleotide sequence ID" value="NZ_JBHLUI010000006.1"/>
</dbReference>
<proteinExistence type="predicted"/>
<feature type="transmembrane region" description="Helical" evidence="10">
    <location>
        <begin position="329"/>
        <end position="346"/>
    </location>
</feature>
<evidence type="ECO:0000256" key="7">
    <source>
        <dbReference type="ARBA" id="ARBA00022824"/>
    </source>
</evidence>
<feature type="transmembrane region" description="Helical" evidence="10">
    <location>
        <begin position="192"/>
        <end position="219"/>
    </location>
</feature>
<evidence type="ECO:0000256" key="5">
    <source>
        <dbReference type="ARBA" id="ARBA00022679"/>
    </source>
</evidence>
<feature type="transmembrane region" description="Helical" evidence="10">
    <location>
        <begin position="151"/>
        <end position="172"/>
    </location>
</feature>
<feature type="transmembrane region" description="Helical" evidence="10">
    <location>
        <begin position="375"/>
        <end position="395"/>
    </location>
</feature>
<evidence type="ECO:0000256" key="9">
    <source>
        <dbReference type="ARBA" id="ARBA00023136"/>
    </source>
</evidence>
<name>A0ABV5LNB0_9ACTN</name>
<evidence type="ECO:0000256" key="10">
    <source>
        <dbReference type="SAM" id="Phobius"/>
    </source>
</evidence>
<comment type="caution">
    <text evidence="11">The sequence shown here is derived from an EMBL/GenBank/DDBJ whole genome shotgun (WGS) entry which is preliminary data.</text>
</comment>
<dbReference type="Proteomes" id="UP001589748">
    <property type="component" value="Unassembled WGS sequence"/>
</dbReference>
<dbReference type="PANTHER" id="PTHR12468">
    <property type="entry name" value="GPI MANNOSYLTRANSFERASE 2"/>
    <property type="match status" value="1"/>
</dbReference>
<dbReference type="InterPro" id="IPR007315">
    <property type="entry name" value="PIG-V/Gpi18"/>
</dbReference>
<keyword evidence="4" id="KW-0328">Glycosyltransferase</keyword>
<comment type="subcellular location">
    <subcellularLocation>
        <location evidence="1">Endoplasmic reticulum membrane</location>
        <topology evidence="1">Multi-pass membrane protein</topology>
    </subcellularLocation>
</comment>
<evidence type="ECO:0000256" key="8">
    <source>
        <dbReference type="ARBA" id="ARBA00022989"/>
    </source>
</evidence>
<feature type="transmembrane region" description="Helical" evidence="10">
    <location>
        <begin position="111"/>
        <end position="130"/>
    </location>
</feature>
<reference evidence="11 12" key="1">
    <citation type="submission" date="2024-09" db="EMBL/GenBank/DDBJ databases">
        <authorList>
            <person name="Sun Q."/>
            <person name="Mori K."/>
        </authorList>
    </citation>
    <scope>NUCLEOTIDE SEQUENCE [LARGE SCALE GENOMIC DNA]</scope>
    <source>
        <strain evidence="11 12">TISTR 1856</strain>
    </source>
</reference>
<evidence type="ECO:0000256" key="1">
    <source>
        <dbReference type="ARBA" id="ARBA00004477"/>
    </source>
</evidence>
<keyword evidence="12" id="KW-1185">Reference proteome</keyword>
<evidence type="ECO:0000313" key="11">
    <source>
        <dbReference type="EMBL" id="MFB9375566.1"/>
    </source>
</evidence>
<feature type="transmembrane region" description="Helical" evidence="10">
    <location>
        <begin position="352"/>
        <end position="368"/>
    </location>
</feature>
<protein>
    <recommendedName>
        <fullName evidence="13">Mannosyltransferase PIG-V</fullName>
    </recommendedName>
</protein>
<keyword evidence="8 10" id="KW-1133">Transmembrane helix</keyword>
<organism evidence="11 12">
    <name type="scientific">Kineococcus gynurae</name>
    <dbReference type="NCBI Taxonomy" id="452979"/>
    <lineage>
        <taxon>Bacteria</taxon>
        <taxon>Bacillati</taxon>
        <taxon>Actinomycetota</taxon>
        <taxon>Actinomycetes</taxon>
        <taxon>Kineosporiales</taxon>
        <taxon>Kineosporiaceae</taxon>
        <taxon>Kineococcus</taxon>
    </lineage>
</organism>